<evidence type="ECO:0000256" key="1">
    <source>
        <dbReference type="SAM" id="Phobius"/>
    </source>
</evidence>
<feature type="transmembrane region" description="Helical" evidence="1">
    <location>
        <begin position="99"/>
        <end position="120"/>
    </location>
</feature>
<feature type="transmembrane region" description="Helical" evidence="1">
    <location>
        <begin position="318"/>
        <end position="351"/>
    </location>
</feature>
<evidence type="ECO:0000313" key="3">
    <source>
        <dbReference type="Proteomes" id="UP000468388"/>
    </source>
</evidence>
<comment type="caution">
    <text evidence="2">The sequence shown here is derived from an EMBL/GenBank/DDBJ whole genome shotgun (WGS) entry which is preliminary data.</text>
</comment>
<feature type="transmembrane region" description="Helical" evidence="1">
    <location>
        <begin position="286"/>
        <end position="306"/>
    </location>
</feature>
<keyword evidence="1" id="KW-1133">Transmembrane helix</keyword>
<keyword evidence="3" id="KW-1185">Reference proteome</keyword>
<sequence length="364" mass="42824">MALSKVFTARYYSRNTGFFLLVFYFFFGIVPGNQLLSYHYALIMGFLTSTGMLLITLLIWLLYNLKCMAYVQKTLSARENTFLYATLGILEGPRKWRTLYWLHFTLYAPVLVYSIAAILIAVKIHAYLPAIIILVFNIIMTIMPMRSYDHKIKHPGTTPFFSDWVQWLNRRFRKPLWMFYIYELLNGNVKALALTKFAGALVLLMACSFIGDQPDKRVVLVGLLLNLLAHGVLIFNHRRFDDLYLSMLPQLPVPLWKRYMQTGTTYLLIMLPEFILLLFKTGPADLLLYITFGLSILMLLRSLLYFPQLDQDKYFRWVFLVIVAGLFLSLAYYYWYAVVLFQLTAFVIFYFRYYRYEAPLQEVQ</sequence>
<gene>
    <name evidence="2" type="ORF">GO495_10480</name>
</gene>
<feature type="transmembrane region" description="Helical" evidence="1">
    <location>
        <begin position="259"/>
        <end position="280"/>
    </location>
</feature>
<evidence type="ECO:0000313" key="2">
    <source>
        <dbReference type="EMBL" id="MVT41007.1"/>
    </source>
</evidence>
<feature type="transmembrane region" description="Helical" evidence="1">
    <location>
        <begin position="38"/>
        <end position="63"/>
    </location>
</feature>
<reference evidence="2 3" key="1">
    <citation type="submission" date="2019-12" db="EMBL/GenBank/DDBJ databases">
        <title>The draft genomic sequence of strain Chitinophaga oryziterrae JCM 16595.</title>
        <authorList>
            <person name="Zhang X."/>
        </authorList>
    </citation>
    <scope>NUCLEOTIDE SEQUENCE [LARGE SCALE GENOMIC DNA]</scope>
    <source>
        <strain evidence="2 3">JCM 16595</strain>
    </source>
</reference>
<proteinExistence type="predicted"/>
<dbReference type="Proteomes" id="UP000468388">
    <property type="component" value="Unassembled WGS sequence"/>
</dbReference>
<dbReference type="RefSeq" id="WP_157299629.1">
    <property type="nucleotide sequence ID" value="NZ_BAAAZB010000010.1"/>
</dbReference>
<dbReference type="AlphaFoldDB" id="A0A6N8J6Z4"/>
<name>A0A6N8J6Z4_9BACT</name>
<feature type="transmembrane region" description="Helical" evidence="1">
    <location>
        <begin position="126"/>
        <end position="145"/>
    </location>
</feature>
<keyword evidence="1" id="KW-0812">Transmembrane</keyword>
<protein>
    <submittedName>
        <fullName evidence="2">Uncharacterized protein</fullName>
    </submittedName>
</protein>
<feature type="transmembrane region" description="Helical" evidence="1">
    <location>
        <begin position="217"/>
        <end position="238"/>
    </location>
</feature>
<accession>A0A6N8J6Z4</accession>
<dbReference type="EMBL" id="WRXO01000002">
    <property type="protein sequence ID" value="MVT41007.1"/>
    <property type="molecule type" value="Genomic_DNA"/>
</dbReference>
<organism evidence="2 3">
    <name type="scientific">Chitinophaga oryziterrae</name>
    <dbReference type="NCBI Taxonomy" id="1031224"/>
    <lineage>
        <taxon>Bacteria</taxon>
        <taxon>Pseudomonadati</taxon>
        <taxon>Bacteroidota</taxon>
        <taxon>Chitinophagia</taxon>
        <taxon>Chitinophagales</taxon>
        <taxon>Chitinophagaceae</taxon>
        <taxon>Chitinophaga</taxon>
    </lineage>
</organism>
<feature type="transmembrane region" description="Helical" evidence="1">
    <location>
        <begin position="12"/>
        <end position="32"/>
    </location>
</feature>
<keyword evidence="1" id="KW-0472">Membrane</keyword>
<dbReference type="OrthoDB" id="630586at2"/>